<organism evidence="2 3">
    <name type="scientific">Rhodopirellula sallentina SM41</name>
    <dbReference type="NCBI Taxonomy" id="1263870"/>
    <lineage>
        <taxon>Bacteria</taxon>
        <taxon>Pseudomonadati</taxon>
        <taxon>Planctomycetota</taxon>
        <taxon>Planctomycetia</taxon>
        <taxon>Pirellulales</taxon>
        <taxon>Pirellulaceae</taxon>
        <taxon>Rhodopirellula</taxon>
    </lineage>
</organism>
<feature type="compositionally biased region" description="Acidic residues" evidence="1">
    <location>
        <begin position="105"/>
        <end position="121"/>
    </location>
</feature>
<dbReference type="Proteomes" id="UP000011885">
    <property type="component" value="Unassembled WGS sequence"/>
</dbReference>
<gene>
    <name evidence="2" type="ORF">RSSM_05760</name>
</gene>
<protein>
    <submittedName>
        <fullName evidence="2">Uncharacterized protein</fullName>
    </submittedName>
</protein>
<evidence type="ECO:0000256" key="1">
    <source>
        <dbReference type="SAM" id="MobiDB-lite"/>
    </source>
</evidence>
<comment type="caution">
    <text evidence="2">The sequence shown here is derived from an EMBL/GenBank/DDBJ whole genome shotgun (WGS) entry which is preliminary data.</text>
</comment>
<dbReference type="PATRIC" id="fig|1263870.3.peg.6103"/>
<dbReference type="EMBL" id="ANOH01000404">
    <property type="protein sequence ID" value="EMI52813.1"/>
    <property type="molecule type" value="Genomic_DNA"/>
</dbReference>
<accession>M5U9X6</accession>
<name>M5U9X6_9BACT</name>
<evidence type="ECO:0000313" key="3">
    <source>
        <dbReference type="Proteomes" id="UP000011885"/>
    </source>
</evidence>
<evidence type="ECO:0000313" key="2">
    <source>
        <dbReference type="EMBL" id="EMI52813.1"/>
    </source>
</evidence>
<proteinExistence type="predicted"/>
<sequence length="121" mass="13291">MTHGAWFLTVGCLGLALVGGCGLDDVIVPPEPAEKLKNHNILEGVEESEIEKYRELIAAEEARLEETYTSEAYQAMIAEQVGPNQGVGHPDEEQDWEQSSVSYEPDSEDSLALPEDESTEQ</sequence>
<reference evidence="2 3" key="1">
    <citation type="journal article" date="2013" name="Mar. Genomics">
        <title>Expression of sulfatases in Rhodopirellula baltica and the diversity of sulfatases in the genus Rhodopirellula.</title>
        <authorList>
            <person name="Wegner C.E."/>
            <person name="Richter-Heitmann T."/>
            <person name="Klindworth A."/>
            <person name="Klockow C."/>
            <person name="Richter M."/>
            <person name="Achstetter T."/>
            <person name="Glockner F.O."/>
            <person name="Harder J."/>
        </authorList>
    </citation>
    <scope>NUCLEOTIDE SEQUENCE [LARGE SCALE GENOMIC DNA]</scope>
    <source>
        <strain evidence="2 3">SM41</strain>
    </source>
</reference>
<keyword evidence="3" id="KW-1185">Reference proteome</keyword>
<feature type="region of interest" description="Disordered" evidence="1">
    <location>
        <begin position="79"/>
        <end position="121"/>
    </location>
</feature>
<dbReference type="AlphaFoldDB" id="M5U9X6"/>